<dbReference type="NCBIfam" id="NF005507">
    <property type="entry name" value="PRK07119.1"/>
    <property type="match status" value="1"/>
</dbReference>
<dbReference type="Pfam" id="PF01855">
    <property type="entry name" value="POR_N"/>
    <property type="match status" value="1"/>
</dbReference>
<dbReference type="SUPFAM" id="SSF52518">
    <property type="entry name" value="Thiamin diphosphate-binding fold (THDP-binding)"/>
    <property type="match status" value="1"/>
</dbReference>
<dbReference type="Proteomes" id="UP000244016">
    <property type="component" value="Unassembled WGS sequence"/>
</dbReference>
<keyword evidence="1" id="KW-0560">Oxidoreductase</keyword>
<sequence>MPKRKVLMKGNEAYGEAAVRAGCRFYFGYPITPQTEVAEYLSRRLPEVGGVFLQAESEIASVNMLYGAAAAGARAMTSTSGLGLALMQEGISYLAGAELPAVIVNTMRGGPGIGNIAPAQADYRQAVKGGGNGDYRTIVLAPTSVPEIFPVMELAFNLADRYRNPVIVLSDGMIGQMMEPVEIEEDLPPLDLPEKPWATTGTMGRRPKNVIKTDYLEPEELERHNLRLAEKYARIEAEEQRWKEFALEDAELVLVAFGTMARLAQAAAEVLRSKGIAASVLAPITLYPFPIRRIRELADDPGVRGFLTVEMSLGQLVEDVRLAVEGRKPVSFFGRTGGVVPTLDEIVAAAESVAEERGVRSR</sequence>
<name>A0A2T5G6D2_9BACL</name>
<dbReference type="GO" id="GO:0016491">
    <property type="term" value="F:oxidoreductase activity"/>
    <property type="evidence" value="ECO:0007669"/>
    <property type="project" value="UniProtKB-KW"/>
</dbReference>
<evidence type="ECO:0000256" key="1">
    <source>
        <dbReference type="ARBA" id="ARBA00023002"/>
    </source>
</evidence>
<dbReference type="AlphaFoldDB" id="A0A2T5G6D2"/>
<organism evidence="4 5">
    <name type="scientific">Brockia lithotrophica</name>
    <dbReference type="NCBI Taxonomy" id="933949"/>
    <lineage>
        <taxon>Bacteria</taxon>
        <taxon>Bacillati</taxon>
        <taxon>Bacillota</taxon>
        <taxon>Bacilli</taxon>
        <taxon>Bacillales</taxon>
        <taxon>Bacillales Family X. Incertae Sedis</taxon>
        <taxon>Brockia</taxon>
    </lineage>
</organism>
<accession>A0A2T5G6D2</accession>
<evidence type="ECO:0000259" key="2">
    <source>
        <dbReference type="Pfam" id="PF01855"/>
    </source>
</evidence>
<dbReference type="Pfam" id="PF17147">
    <property type="entry name" value="PFOR_II"/>
    <property type="match status" value="1"/>
</dbReference>
<protein>
    <submittedName>
        <fullName evidence="4">2-oxoglutarate oxidoreductase, alpha subunit</fullName>
    </submittedName>
</protein>
<dbReference type="SUPFAM" id="SSF52922">
    <property type="entry name" value="TK C-terminal domain-like"/>
    <property type="match status" value="1"/>
</dbReference>
<evidence type="ECO:0000313" key="4">
    <source>
        <dbReference type="EMBL" id="PTQ51732.1"/>
    </source>
</evidence>
<comment type="caution">
    <text evidence="4">The sequence shown here is derived from an EMBL/GenBank/DDBJ whole genome shotgun (WGS) entry which is preliminary data.</text>
</comment>
<dbReference type="InterPro" id="IPR009014">
    <property type="entry name" value="Transketo_C/PFOR_II"/>
</dbReference>
<reference evidence="4 5" key="1">
    <citation type="submission" date="2017-08" db="EMBL/GenBank/DDBJ databases">
        <title>Burning lignite coal seam in the remote Altai Mountains harbors a hydrogen-driven thermophilic microbial community.</title>
        <authorList>
            <person name="Kadnikov V.V."/>
            <person name="Mardanov A.V."/>
            <person name="Ivasenko D."/>
            <person name="Beletsky A.V."/>
            <person name="Karnachuk O.V."/>
            <person name="Ravin N.V."/>
        </authorList>
    </citation>
    <scope>NUCLEOTIDE SEQUENCE [LARGE SCALE GENOMIC DNA]</scope>
    <source>
        <strain evidence="4">AL31</strain>
    </source>
</reference>
<dbReference type="InterPro" id="IPR029061">
    <property type="entry name" value="THDP-binding"/>
</dbReference>
<evidence type="ECO:0000313" key="5">
    <source>
        <dbReference type="Proteomes" id="UP000244016"/>
    </source>
</evidence>
<dbReference type="EMBL" id="PEBW01000004">
    <property type="protein sequence ID" value="PTQ51732.1"/>
    <property type="molecule type" value="Genomic_DNA"/>
</dbReference>
<dbReference type="PANTHER" id="PTHR43088">
    <property type="entry name" value="SUBUNIT OF PYRUVATE:FLAVODOXIN OXIDOREDUCTASE-RELATED"/>
    <property type="match status" value="1"/>
</dbReference>
<dbReference type="CDD" id="cd07034">
    <property type="entry name" value="TPP_PYR_PFOR_IOR-alpha_like"/>
    <property type="match status" value="1"/>
</dbReference>
<dbReference type="InterPro" id="IPR033412">
    <property type="entry name" value="PFOR_II"/>
</dbReference>
<dbReference type="InterPro" id="IPR052368">
    <property type="entry name" value="2-oxoacid_oxidoreductase"/>
</dbReference>
<proteinExistence type="predicted"/>
<dbReference type="Gene3D" id="3.40.50.920">
    <property type="match status" value="1"/>
</dbReference>
<dbReference type="PANTHER" id="PTHR43088:SF1">
    <property type="entry name" value="SUBUNIT OF PYRUVATE:FLAVODOXIN OXIDOREDUCTASE"/>
    <property type="match status" value="1"/>
</dbReference>
<dbReference type="Gene3D" id="3.40.50.970">
    <property type="match status" value="1"/>
</dbReference>
<gene>
    <name evidence="4" type="ORF">BLITH_1370</name>
</gene>
<evidence type="ECO:0000259" key="3">
    <source>
        <dbReference type="Pfam" id="PF17147"/>
    </source>
</evidence>
<feature type="domain" description="Pyruvate flavodoxin/ferredoxin oxidoreductase pyrimidine binding" evidence="2">
    <location>
        <begin position="16"/>
        <end position="188"/>
    </location>
</feature>
<dbReference type="InterPro" id="IPR002880">
    <property type="entry name" value="Pyrv_Fd/Flavodoxin_OxRdtase_N"/>
</dbReference>
<feature type="domain" description="Pyruvate:ferredoxin oxidoreductase core" evidence="3">
    <location>
        <begin position="250"/>
        <end position="346"/>
    </location>
</feature>